<dbReference type="EMBL" id="JMPR01000034">
    <property type="protein sequence ID" value="KFD19059.1"/>
    <property type="molecule type" value="Genomic_DNA"/>
</dbReference>
<comment type="caution">
    <text evidence="1">The sequence shown here is derived from an EMBL/GenBank/DDBJ whole genome shotgun (WGS) entry which is preliminary data.</text>
</comment>
<reference evidence="1 2" key="1">
    <citation type="submission" date="2014-05" db="EMBL/GenBank/DDBJ databases">
        <title>ATOL: Assembling a taxonomically balanced genome-scale reconstruction of the evolutionary history of the Enterobacteriaceae.</title>
        <authorList>
            <person name="Plunkett G.III."/>
            <person name="Neeno-Eckwall E.C."/>
            <person name="Glasner J.D."/>
            <person name="Perna N.T."/>
        </authorList>
    </citation>
    <scope>NUCLEOTIDE SEQUENCE [LARGE SCALE GENOMIC DNA]</scope>
    <source>
        <strain evidence="1 2">ATCC 33301</strain>
    </source>
</reference>
<evidence type="ECO:0000313" key="2">
    <source>
        <dbReference type="Proteomes" id="UP000028602"/>
    </source>
</evidence>
<accession>A0A085JF13</accession>
<dbReference type="RefSeq" id="WP_025902065.1">
    <property type="nucleotide sequence ID" value="NZ_ATMJ01000068.1"/>
</dbReference>
<proteinExistence type="predicted"/>
<dbReference type="Proteomes" id="UP000028602">
    <property type="component" value="Unassembled WGS sequence"/>
</dbReference>
<gene>
    <name evidence="1" type="ORF">GTPT_1997</name>
</gene>
<evidence type="ECO:0000313" key="1">
    <source>
        <dbReference type="EMBL" id="KFD19059.1"/>
    </source>
</evidence>
<dbReference type="OrthoDB" id="6711956at2"/>
<dbReference type="AlphaFoldDB" id="A0A085JF13"/>
<keyword evidence="2" id="KW-1185">Reference proteome</keyword>
<dbReference type="eggNOG" id="ENOG50331BV">
    <property type="taxonomic scope" value="Bacteria"/>
</dbReference>
<sequence>MKVKKILLWTGLIVIGGVVGFSVNNATVARYNIINSTCSVLNVAVDNHMLAPEQVRTLGQLTAQKLQGSLVMNAFRLDQQQINAAAVGSNCSQFMAGISEKSG</sequence>
<name>A0A085JF13_9GAMM</name>
<organism evidence="1 2">
    <name type="scientific">Tatumella ptyseos ATCC 33301</name>
    <dbReference type="NCBI Taxonomy" id="1005995"/>
    <lineage>
        <taxon>Bacteria</taxon>
        <taxon>Pseudomonadati</taxon>
        <taxon>Pseudomonadota</taxon>
        <taxon>Gammaproteobacteria</taxon>
        <taxon>Enterobacterales</taxon>
        <taxon>Erwiniaceae</taxon>
        <taxon>Tatumella</taxon>
    </lineage>
</organism>
<protein>
    <submittedName>
        <fullName evidence="1">Putative exported protein</fullName>
    </submittedName>
</protein>